<sequence>MAMVECQLRPNQVTDKGLLDAMRTLPRERFVPPAFERLAYMDEAIEVFPAREGAPARFLLAPMVQARLIQLAEVEAKDKVLDVGCGTGYSAAILARLAATVIGLEPEPALAKAAAANLVGLGLRNTEMVEGPFAAGWPAAGPYDVIVLEGSVSEVPDALLSQLKEGGRLVAVITAAPNMQQGKANLFVRVDGEARGVAHFDAGASPLPGVAPEPAFVF</sequence>
<dbReference type="SUPFAM" id="SSF53335">
    <property type="entry name" value="S-adenosyl-L-methionine-dependent methyltransferases"/>
    <property type="match status" value="1"/>
</dbReference>
<evidence type="ECO:0000256" key="3">
    <source>
        <dbReference type="ARBA" id="ARBA00030757"/>
    </source>
</evidence>
<dbReference type="AlphaFoldDB" id="A0A1E3VU00"/>
<dbReference type="Proteomes" id="UP000094472">
    <property type="component" value="Unassembled WGS sequence"/>
</dbReference>
<gene>
    <name evidence="4" type="ORF">AUC69_12880</name>
</gene>
<evidence type="ECO:0000256" key="2">
    <source>
        <dbReference type="ARBA" id="ARBA00013346"/>
    </source>
</evidence>
<name>A0A1E3VU00_9HYPH</name>
<dbReference type="InterPro" id="IPR029063">
    <property type="entry name" value="SAM-dependent_MTases_sf"/>
</dbReference>
<dbReference type="GO" id="GO:0005737">
    <property type="term" value="C:cytoplasm"/>
    <property type="evidence" value="ECO:0007669"/>
    <property type="project" value="TreeGrafter"/>
</dbReference>
<evidence type="ECO:0000313" key="4">
    <source>
        <dbReference type="EMBL" id="ODR97018.1"/>
    </source>
</evidence>
<dbReference type="STRING" id="1774969.AUC69_12880"/>
<organism evidence="4 5">
    <name type="scientific">Methyloceanibacter superfactus</name>
    <dbReference type="NCBI Taxonomy" id="1774969"/>
    <lineage>
        <taxon>Bacteria</taxon>
        <taxon>Pseudomonadati</taxon>
        <taxon>Pseudomonadota</taxon>
        <taxon>Alphaproteobacteria</taxon>
        <taxon>Hyphomicrobiales</taxon>
        <taxon>Hyphomicrobiaceae</taxon>
        <taxon>Methyloceanibacter</taxon>
    </lineage>
</organism>
<evidence type="ECO:0000313" key="5">
    <source>
        <dbReference type="Proteomes" id="UP000094472"/>
    </source>
</evidence>
<dbReference type="PANTHER" id="PTHR11579">
    <property type="entry name" value="PROTEIN-L-ISOASPARTATE O-METHYLTRANSFERASE"/>
    <property type="match status" value="1"/>
</dbReference>
<dbReference type="PANTHER" id="PTHR11579:SF18">
    <property type="entry name" value="PROTEIN-L-ISOASPARTATE O-METHYLTRANSFERASE"/>
    <property type="match status" value="1"/>
</dbReference>
<dbReference type="InterPro" id="IPR000682">
    <property type="entry name" value="PCMT"/>
</dbReference>
<proteinExistence type="inferred from homology"/>
<dbReference type="GO" id="GO:0004719">
    <property type="term" value="F:protein-L-isoaspartate (D-aspartate) O-methyltransferase activity"/>
    <property type="evidence" value="ECO:0007669"/>
    <property type="project" value="InterPro"/>
</dbReference>
<comment type="caution">
    <text evidence="4">The sequence shown here is derived from an EMBL/GenBank/DDBJ whole genome shotgun (WGS) entry which is preliminary data.</text>
</comment>
<reference evidence="4 5" key="1">
    <citation type="journal article" date="2016" name="Environ. Microbiol.">
        <title>New Methyloceanibacter diversity from North Sea sediments includes methanotroph containing solely the soluble methane monooxygenase.</title>
        <authorList>
            <person name="Vekeman B."/>
            <person name="Kerckhof F.M."/>
            <person name="Cremers G."/>
            <person name="de Vos P."/>
            <person name="Vandamme P."/>
            <person name="Boon N."/>
            <person name="Op den Camp H.J."/>
            <person name="Heylen K."/>
        </authorList>
    </citation>
    <scope>NUCLEOTIDE SEQUENCE [LARGE SCALE GENOMIC DNA]</scope>
    <source>
        <strain evidence="4 5">R-67175</strain>
    </source>
</reference>
<dbReference type="Gene3D" id="3.40.50.150">
    <property type="entry name" value="Vaccinia Virus protein VP39"/>
    <property type="match status" value="1"/>
</dbReference>
<dbReference type="EMBL" id="LPWF01000027">
    <property type="protein sequence ID" value="ODR97018.1"/>
    <property type="molecule type" value="Genomic_DNA"/>
</dbReference>
<dbReference type="Pfam" id="PF01135">
    <property type="entry name" value="PCMT"/>
    <property type="match status" value="1"/>
</dbReference>
<comment type="similarity">
    <text evidence="1">Belongs to the methyltransferase superfamily. L-isoaspartyl/D-aspartyl protein methyltransferase family.</text>
</comment>
<accession>A0A1E3VU00</accession>
<dbReference type="CDD" id="cd02440">
    <property type="entry name" value="AdoMet_MTases"/>
    <property type="match status" value="1"/>
</dbReference>
<evidence type="ECO:0000256" key="1">
    <source>
        <dbReference type="ARBA" id="ARBA00005369"/>
    </source>
</evidence>
<keyword evidence="5" id="KW-1185">Reference proteome</keyword>
<protein>
    <recommendedName>
        <fullName evidence="2">Protein-L-isoaspartate O-methyltransferase</fullName>
    </recommendedName>
    <alternativeName>
        <fullName evidence="3">Protein L-isoaspartyl methyltransferase</fullName>
    </alternativeName>
</protein>